<dbReference type="PATRIC" id="fig|1231377.3.peg.1450"/>
<feature type="compositionally biased region" description="Polar residues" evidence="1">
    <location>
        <begin position="111"/>
        <end position="121"/>
    </location>
</feature>
<dbReference type="AlphaFoldDB" id="K2QCI0"/>
<keyword evidence="2" id="KW-0472">Membrane</keyword>
<feature type="transmembrane region" description="Helical" evidence="2">
    <location>
        <begin position="1104"/>
        <end position="1124"/>
    </location>
</feature>
<keyword evidence="2" id="KW-0812">Transmembrane</keyword>
<dbReference type="Pfam" id="PF18202">
    <property type="entry name" value="TQ"/>
    <property type="match status" value="5"/>
</dbReference>
<name>K2QCI0_9LACT</name>
<evidence type="ECO:0000256" key="1">
    <source>
        <dbReference type="SAM" id="MobiDB-lite"/>
    </source>
</evidence>
<protein>
    <recommendedName>
        <fullName evidence="3">T-Q ester bond containing domain-containing protein</fullName>
    </recommendedName>
</protein>
<evidence type="ECO:0000313" key="5">
    <source>
        <dbReference type="Proteomes" id="UP000006787"/>
    </source>
</evidence>
<evidence type="ECO:0000313" key="4">
    <source>
        <dbReference type="EMBL" id="EKF51152.1"/>
    </source>
</evidence>
<evidence type="ECO:0000259" key="3">
    <source>
        <dbReference type="Pfam" id="PF18202"/>
    </source>
</evidence>
<sequence>MNKYIRNLQGVATVIATLSLLLNLFLPGITVVAETVNEATSTTEVIRSSEKDIALNENSGKKEAIKGSLGESKQGGTTEKAKPSSDQEINRERSTAESSETKKSSMKSIIGESQNANDGPTASTELTLEEYLAQNDYLLADGKLYSTNGTDVREDLKDVLSVLAQKYGYGLGISPRAASDVVIDDAYSIKTASWTYTNGKEGSRWFAKRDDDQTKRNLLWCIEPAAPLYAGANTGFTLGQDTSTKMQKISLMAYFGYEKQKSIVNAFYTEKYSQEIATGIGVSSISDTANTVSLAGYNAFKKAVDEKIRPFYNPPSFAGKNITINAGETLTLTDENNSLAAYKVTSTPANMTVTKSGNTLTIKAISAANIADLRFAFDIDPAYVGATVVYKHATLQDVVKGRVYNPTGFDLSIKVNNEIKTNASDAEDGDKVLSPEEEVTIFDDVEYSHLFTDGRTYSIKGKLMDKQTGAPLLVNGKEVTAEKSFIPTQSSGTIRLAFTFDASVLAGKKVVVFEDLYDENIKVGTHSDLTDEGQTVEFDEPKISTTATNQDDGSKLFDPEEKVTLVDSVAYHNLQIGKTYKVSGVLMNKATGQPLVIGEEKVTGETIFTPTASDGTIDVVFEFNASALAGSELVVFEKIERQHAVDKEYRFVAKHEDLNDAGQTVEITDPKIATQATNANDETQSFEPVETITLKDEVAYENLIEGKVYTAKGTLMDKATGKPLEINGKKVTAQTTFIAGQGEVTKEEEMVDLDGVPTKRVSGTIEVIFTFNGLHLNGKELVVFETLERKGSEIAVHADLEDEKQTVKFTDPKLATQARNIEDGTQVFDPLATVVLEDEVAYENLVEGQVYTVNGTLMDKATGKPLEINGEKVTAQTTFIAGQDKAVDEKTKDVLGSKKTFVSGKIHVTFKFIGLHLKGKELVVFESLVRAGSEIAVHADLKDKGQTVKVTEPKIGTKATNAQDGTQSFETNGTVVLNDQVTYTNLIAGKTYTVTGTLMDKATGRPLQINGQKVTASTTFVAGEGGPSNSQKVTGSLVSGKVNVVFNFNAQYLQGKEVVVFESLVREGTEIAVHADLEDENQTVNFRTPVSNESILPDLGDHSLLGGVVLGLLFLVLASSFVLYRLKNNK</sequence>
<feature type="domain" description="T-Q ester bond containing" evidence="3">
    <location>
        <begin position="418"/>
        <end position="537"/>
    </location>
</feature>
<dbReference type="eggNOG" id="COG4932">
    <property type="taxonomic scope" value="Bacteria"/>
</dbReference>
<comment type="caution">
    <text evidence="4">The sequence shown here is derived from an EMBL/GenBank/DDBJ whole genome shotgun (WGS) entry which is preliminary data.</text>
</comment>
<proteinExistence type="predicted"/>
<dbReference type="Proteomes" id="UP000006787">
    <property type="component" value="Unassembled WGS sequence"/>
</dbReference>
<feature type="domain" description="T-Q ester bond containing" evidence="3">
    <location>
        <begin position="812"/>
        <end position="950"/>
    </location>
</feature>
<gene>
    <name evidence="4" type="ORF">C426_1459</name>
</gene>
<dbReference type="InterPro" id="IPR041100">
    <property type="entry name" value="TQ"/>
</dbReference>
<evidence type="ECO:0000256" key="2">
    <source>
        <dbReference type="SAM" id="Phobius"/>
    </source>
</evidence>
<accession>K2QCI0</accession>
<keyword evidence="2" id="KW-1133">Transmembrane helix</keyword>
<feature type="compositionally biased region" description="Basic and acidic residues" evidence="1">
    <location>
        <begin position="79"/>
        <end position="103"/>
    </location>
</feature>
<dbReference type="Gene3D" id="2.60.40.3930">
    <property type="match status" value="5"/>
</dbReference>
<feature type="domain" description="T-Q ester bond containing" evidence="3">
    <location>
        <begin position="953"/>
        <end position="1085"/>
    </location>
</feature>
<organism evidence="4 5">
    <name type="scientific">Lactococcus garvieae DCC43</name>
    <dbReference type="NCBI Taxonomy" id="1231377"/>
    <lineage>
        <taxon>Bacteria</taxon>
        <taxon>Bacillati</taxon>
        <taxon>Bacillota</taxon>
        <taxon>Bacilli</taxon>
        <taxon>Lactobacillales</taxon>
        <taxon>Streptococcaceae</taxon>
        <taxon>Lactococcus</taxon>
    </lineage>
</organism>
<dbReference type="RefSeq" id="WP_003136002.1">
    <property type="nucleotide sequence ID" value="NZ_AMQS01000021.1"/>
</dbReference>
<dbReference type="NCBIfam" id="NF033903">
    <property type="entry name" value="VaFE_rpt"/>
    <property type="match status" value="5"/>
</dbReference>
<feature type="domain" description="T-Q ester bond containing" evidence="3">
    <location>
        <begin position="670"/>
        <end position="808"/>
    </location>
</feature>
<dbReference type="EMBL" id="AMQS01000021">
    <property type="protein sequence ID" value="EKF51152.1"/>
    <property type="molecule type" value="Genomic_DNA"/>
</dbReference>
<feature type="domain" description="T-Q ester bond containing" evidence="3">
    <location>
        <begin position="541"/>
        <end position="666"/>
    </location>
</feature>
<feature type="region of interest" description="Disordered" evidence="1">
    <location>
        <begin position="57"/>
        <end position="121"/>
    </location>
</feature>
<reference evidence="4 5" key="1">
    <citation type="journal article" date="2012" name="J. Bacteriol.">
        <title>Genome Sequence of the Bacteriocin-Producing Strain Lactococcus garvieae DCC43.</title>
        <authorList>
            <person name="Gabrielsen C."/>
            <person name="Brede D.A."/>
            <person name="Hernandez P.E."/>
            <person name="Nes I.F."/>
            <person name="Diep D.B."/>
        </authorList>
    </citation>
    <scope>NUCLEOTIDE SEQUENCE [LARGE SCALE GENOMIC DNA]</scope>
    <source>
        <strain evidence="4 5">DCC43</strain>
    </source>
</reference>